<evidence type="ECO:0000313" key="19">
    <source>
        <dbReference type="Proteomes" id="UP000196317"/>
    </source>
</evidence>
<dbReference type="GO" id="GO:0006281">
    <property type="term" value="P:DNA repair"/>
    <property type="evidence" value="ECO:0007669"/>
    <property type="project" value="UniProtKB-KW"/>
</dbReference>
<dbReference type="GO" id="GO:0005737">
    <property type="term" value="C:cytoplasm"/>
    <property type="evidence" value="ECO:0007669"/>
    <property type="project" value="UniProtKB-SubCell"/>
</dbReference>
<dbReference type="InterPro" id="IPR041552">
    <property type="entry name" value="UvrA_DNA-bd"/>
</dbReference>
<keyword evidence="10" id="KW-0067">ATP-binding</keyword>
<dbReference type="InterPro" id="IPR003593">
    <property type="entry name" value="AAA+_ATPase"/>
</dbReference>
<evidence type="ECO:0000256" key="8">
    <source>
        <dbReference type="ARBA" id="ARBA00022771"/>
    </source>
</evidence>
<dbReference type="Pfam" id="PF17755">
    <property type="entry name" value="UvrA_DNA-bind"/>
    <property type="match status" value="1"/>
</dbReference>
<keyword evidence="12" id="KW-0238">DNA-binding</keyword>
<evidence type="ECO:0000256" key="14">
    <source>
        <dbReference type="ARBA" id="ARBA00038000"/>
    </source>
</evidence>
<evidence type="ECO:0000256" key="10">
    <source>
        <dbReference type="ARBA" id="ARBA00022840"/>
    </source>
</evidence>
<dbReference type="PANTHER" id="PTHR43152">
    <property type="entry name" value="UVRABC SYSTEM PROTEIN A"/>
    <property type="match status" value="1"/>
</dbReference>
<evidence type="ECO:0000256" key="2">
    <source>
        <dbReference type="ARBA" id="ARBA00022490"/>
    </source>
</evidence>
<evidence type="ECO:0000256" key="11">
    <source>
        <dbReference type="ARBA" id="ARBA00022881"/>
    </source>
</evidence>
<protein>
    <recommendedName>
        <fullName evidence="15">UvrABC system protein A</fullName>
    </recommendedName>
    <alternativeName>
        <fullName evidence="16">Excinuclease ABC subunit A</fullName>
    </alternativeName>
</protein>
<evidence type="ECO:0000256" key="16">
    <source>
        <dbReference type="ARBA" id="ARBA00042156"/>
    </source>
</evidence>
<evidence type="ECO:0000256" key="12">
    <source>
        <dbReference type="ARBA" id="ARBA00023125"/>
    </source>
</evidence>
<dbReference type="PROSITE" id="PS50893">
    <property type="entry name" value="ABC_TRANSPORTER_2"/>
    <property type="match status" value="1"/>
</dbReference>
<keyword evidence="8" id="KW-0863">Zinc-finger</keyword>
<accession>A0A1Y5MNA2</accession>
<organism evidence="18 19">
    <name type="scientific">Campylobacter concisus</name>
    <dbReference type="NCBI Taxonomy" id="199"/>
    <lineage>
        <taxon>Bacteria</taxon>
        <taxon>Pseudomonadati</taxon>
        <taxon>Campylobacterota</taxon>
        <taxon>Epsilonproteobacteria</taxon>
        <taxon>Campylobacterales</taxon>
        <taxon>Campylobacteraceae</taxon>
        <taxon>Campylobacter</taxon>
    </lineage>
</organism>
<dbReference type="Pfam" id="PF00005">
    <property type="entry name" value="ABC_tran"/>
    <property type="match status" value="1"/>
</dbReference>
<evidence type="ECO:0000256" key="13">
    <source>
        <dbReference type="ARBA" id="ARBA00023204"/>
    </source>
</evidence>
<evidence type="ECO:0000256" key="5">
    <source>
        <dbReference type="ARBA" id="ARBA00022741"/>
    </source>
</evidence>
<dbReference type="InterPro" id="IPR003439">
    <property type="entry name" value="ABC_transporter-like_ATP-bd"/>
</dbReference>
<dbReference type="EMBL" id="NDYN01000001">
    <property type="protein sequence ID" value="OUT08804.1"/>
    <property type="molecule type" value="Genomic_DNA"/>
</dbReference>
<evidence type="ECO:0000256" key="6">
    <source>
        <dbReference type="ARBA" id="ARBA00022763"/>
    </source>
</evidence>
<keyword evidence="5" id="KW-0547">Nucleotide-binding</keyword>
<dbReference type="SUPFAM" id="SSF52540">
    <property type="entry name" value="P-loop containing nucleoside triphosphate hydrolases"/>
    <property type="match status" value="2"/>
</dbReference>
<evidence type="ECO:0000256" key="4">
    <source>
        <dbReference type="ARBA" id="ARBA00022737"/>
    </source>
</evidence>
<name>A0A1Y5MNA2_9BACT</name>
<comment type="similarity">
    <text evidence="14">Belongs to the ABC transporter superfamily. UvrA family.</text>
</comment>
<evidence type="ECO:0000256" key="1">
    <source>
        <dbReference type="ARBA" id="ARBA00004496"/>
    </source>
</evidence>
<gene>
    <name evidence="18" type="ORF">B9N65_00220</name>
</gene>
<dbReference type="GO" id="GO:0005524">
    <property type="term" value="F:ATP binding"/>
    <property type="evidence" value="ECO:0007669"/>
    <property type="project" value="UniProtKB-KW"/>
</dbReference>
<keyword evidence="3" id="KW-0479">Metal-binding</keyword>
<dbReference type="InterPro" id="IPR027417">
    <property type="entry name" value="P-loop_NTPase"/>
</dbReference>
<evidence type="ECO:0000256" key="7">
    <source>
        <dbReference type="ARBA" id="ARBA00022769"/>
    </source>
</evidence>
<dbReference type="GO" id="GO:0008270">
    <property type="term" value="F:zinc ion binding"/>
    <property type="evidence" value="ECO:0007669"/>
    <property type="project" value="UniProtKB-KW"/>
</dbReference>
<keyword evidence="2" id="KW-0963">Cytoplasm</keyword>
<dbReference type="Proteomes" id="UP000196317">
    <property type="component" value="Unassembled WGS sequence"/>
</dbReference>
<keyword evidence="4" id="KW-0677">Repeat</keyword>
<dbReference type="GO" id="GO:0004518">
    <property type="term" value="F:nuclease activity"/>
    <property type="evidence" value="ECO:0007669"/>
    <property type="project" value="UniProtKB-KW"/>
</dbReference>
<keyword evidence="9" id="KW-0862">Zinc</keyword>
<dbReference type="Gene3D" id="3.40.50.300">
    <property type="entry name" value="P-loop containing nucleotide triphosphate hydrolases"/>
    <property type="match status" value="2"/>
</dbReference>
<evidence type="ECO:0000256" key="9">
    <source>
        <dbReference type="ARBA" id="ARBA00022833"/>
    </source>
</evidence>
<dbReference type="GO" id="GO:0016887">
    <property type="term" value="F:ATP hydrolysis activity"/>
    <property type="evidence" value="ECO:0007669"/>
    <property type="project" value="InterPro"/>
</dbReference>
<keyword evidence="6" id="KW-0227">DNA damage</keyword>
<dbReference type="SMART" id="SM00382">
    <property type="entry name" value="AAA"/>
    <property type="match status" value="2"/>
</dbReference>
<keyword evidence="7" id="KW-0228">DNA excision</keyword>
<evidence type="ECO:0000256" key="3">
    <source>
        <dbReference type="ARBA" id="ARBA00022723"/>
    </source>
</evidence>
<comment type="caution">
    <text evidence="18">The sequence shown here is derived from an EMBL/GenBank/DDBJ whole genome shotgun (WGS) entry which is preliminary data.</text>
</comment>
<evidence type="ECO:0000259" key="17">
    <source>
        <dbReference type="PROSITE" id="PS50893"/>
    </source>
</evidence>
<feature type="domain" description="ABC transporter" evidence="17">
    <location>
        <begin position="447"/>
        <end position="750"/>
    </location>
</feature>
<dbReference type="GO" id="GO:0003677">
    <property type="term" value="F:DNA binding"/>
    <property type="evidence" value="ECO:0007669"/>
    <property type="project" value="UniProtKB-KW"/>
</dbReference>
<evidence type="ECO:0000256" key="15">
    <source>
        <dbReference type="ARBA" id="ARBA00039316"/>
    </source>
</evidence>
<sequence>MNDYIEIIGVSENNLKHFNIKIPKGKLVVLAGVSGSGKSSLAFDTIAVESSRQWQAGYSYYLRNKMPNYERPAFETIEGLTPVIIVDQKPMGTNSRSSVGTAVDVAPLLRLLFSRVGNPSAGGSMAYSFNHPHGMCPDCTGLGKRLTLIEDRLFNLEGTLSDRGLTFSQFAAGWQNVLYTQHSKLDSDKKLKNFTDEEWNLLKYGEDNNEVITMIGNGTGGTYKVDYEGVVPRFKRLYINRDISKLKKGLQQEISKYIVDGPCPTCGGTGLNPAALASKINGYNIADMQDIQVSELIGVLKTIDNPVGKSISRQIIETLQRMIDVGIGYLTLGRRTDTLSGGEVQRLKIVRHLGSSLSNITYIFDEPTAGLHPADADRIAKLLLSLRDKHNTVLVVEHSRDIIRLADEIIELGPLAGVNGGQIVFQGGVEDLEKTDTLTAKAMRQKIKLNTTPKEWIESLHIEHAKLHNLKNVSIDIPMGVITAVCGVAGSGKSSLIRCELTEKYPEAVVIDQKPIGISSRSTPATYSGIGDMIRKKFAEVNDIGMEWFSFNSKGACTVCGGRGVIKPEIAFADPVEIVCEECGGKRFNPTALSYCYNGKNIEQVMSLTVNQAVEFFDDPEISKKLKGLRDVGLGYMTLGQSTNSMSGGENQRLKLASELNKKGNIYILDEPSTGLHYKDIENLMQVLRKMADRGNTVIIVEHRLEMIAEADWIIEMGPRGGSEGGQVIFTGVPEDLIKCQSSLTARYFMRQM</sequence>
<comment type="subcellular location">
    <subcellularLocation>
        <location evidence="1">Cytoplasm</location>
    </subcellularLocation>
</comment>
<dbReference type="AlphaFoldDB" id="A0A1Y5MNA2"/>
<dbReference type="Gene3D" id="1.10.8.280">
    <property type="entry name" value="ABC transporter ATPase domain-like"/>
    <property type="match status" value="1"/>
</dbReference>
<dbReference type="Gene3D" id="1.20.1580.10">
    <property type="entry name" value="ABC transporter ATPase like domain"/>
    <property type="match status" value="2"/>
</dbReference>
<evidence type="ECO:0000313" key="18">
    <source>
        <dbReference type="EMBL" id="OUT08804.1"/>
    </source>
</evidence>
<dbReference type="RefSeq" id="WP_087582321.1">
    <property type="nucleotide sequence ID" value="NZ_NDYN01000001.1"/>
</dbReference>
<keyword evidence="11" id="KW-0267">Excision nuclease</keyword>
<proteinExistence type="inferred from homology"/>
<keyword evidence="13" id="KW-0234">DNA repair</keyword>
<reference evidence="18 19" key="1">
    <citation type="submission" date="2017-04" db="EMBL/GenBank/DDBJ databases">
        <title>Complete genome of Campylobacter concisus ATCC 33237T and draft genomes for an additional eight well characterized C. concisus strains.</title>
        <authorList>
            <person name="Cornelius A.J."/>
            <person name="Miller W.G."/>
            <person name="Lastovica A.J."/>
            <person name="On S.L."/>
            <person name="French N.P."/>
            <person name="Vandenberg O."/>
            <person name="Biggs P.J."/>
        </authorList>
    </citation>
    <scope>NUCLEOTIDE SEQUENCE [LARGE SCALE GENOMIC DNA]</scope>
    <source>
        <strain evidence="18 19">CCUG 19995</strain>
    </source>
</reference>
<dbReference type="PANTHER" id="PTHR43152:SF2">
    <property type="entry name" value="DRUG RESISTANCE ABC TRANSPORTER"/>
    <property type="match status" value="1"/>
</dbReference>